<dbReference type="Gene3D" id="3.30.460.10">
    <property type="entry name" value="Beta Polymerase, domain 2"/>
    <property type="match status" value="1"/>
</dbReference>
<keyword evidence="5 12" id="KW-0479">Metal-binding</keyword>
<dbReference type="Pfam" id="PF12627">
    <property type="entry name" value="PolyA_pol_RNAbd"/>
    <property type="match status" value="1"/>
</dbReference>
<comment type="domain">
    <text evidence="12">Comprises two domains: an N-terminal domain containing the nucleotidyltransferase activity and a C-terminal HD domain associated with both phosphodiesterase and phosphatase activities.</text>
</comment>
<dbReference type="CDD" id="cd00077">
    <property type="entry name" value="HDc"/>
    <property type="match status" value="1"/>
</dbReference>
<dbReference type="Gene3D" id="1.10.3090.10">
    <property type="entry name" value="cca-adding enzyme, domain 2"/>
    <property type="match status" value="1"/>
</dbReference>
<dbReference type="InterPro" id="IPR043519">
    <property type="entry name" value="NT_sf"/>
</dbReference>
<dbReference type="PROSITE" id="PS51831">
    <property type="entry name" value="HD"/>
    <property type="match status" value="1"/>
</dbReference>
<keyword evidence="4 12" id="KW-0548">Nucleotidyltransferase</keyword>
<keyword evidence="9 12" id="KW-0067">ATP-binding</keyword>
<dbReference type="GO" id="GO:0001680">
    <property type="term" value="P:tRNA 3'-terminal CCA addition"/>
    <property type="evidence" value="ECO:0007669"/>
    <property type="project" value="UniProtKB-UniRule"/>
</dbReference>
<keyword evidence="16" id="KW-1185">Reference proteome</keyword>
<evidence type="ECO:0000256" key="13">
    <source>
        <dbReference type="SAM" id="MobiDB-lite"/>
    </source>
</evidence>
<dbReference type="SUPFAM" id="SSF81301">
    <property type="entry name" value="Nucleotidyltransferase"/>
    <property type="match status" value="1"/>
</dbReference>
<evidence type="ECO:0000256" key="8">
    <source>
        <dbReference type="ARBA" id="ARBA00022801"/>
    </source>
</evidence>
<evidence type="ECO:0000256" key="6">
    <source>
        <dbReference type="ARBA" id="ARBA00022741"/>
    </source>
</evidence>
<evidence type="ECO:0000259" key="14">
    <source>
        <dbReference type="PROSITE" id="PS51831"/>
    </source>
</evidence>
<evidence type="ECO:0000256" key="7">
    <source>
        <dbReference type="ARBA" id="ARBA00022800"/>
    </source>
</evidence>
<dbReference type="Proteomes" id="UP000639274">
    <property type="component" value="Chromosome"/>
</dbReference>
<dbReference type="InterPro" id="IPR003607">
    <property type="entry name" value="HD/PDEase_dom"/>
</dbReference>
<keyword evidence="12" id="KW-0511">Multifunctional enzyme</keyword>
<dbReference type="EC" id="3.1.3.-" evidence="12"/>
<dbReference type="Pfam" id="PF01743">
    <property type="entry name" value="PolyA_pol"/>
    <property type="match status" value="1"/>
</dbReference>
<keyword evidence="11 12" id="KW-0694">RNA-binding</keyword>
<evidence type="ECO:0000256" key="1">
    <source>
        <dbReference type="ARBA" id="ARBA00022596"/>
    </source>
</evidence>
<comment type="cofactor">
    <cofactor evidence="12">
        <name>Mg(2+)</name>
        <dbReference type="ChEBI" id="CHEBI:18420"/>
    </cofactor>
    <text evidence="12">Magnesium is required for nucleotidyltransferase activity.</text>
</comment>
<dbReference type="PANTHER" id="PTHR47545">
    <property type="entry name" value="MULTIFUNCTIONAL CCA PROTEIN"/>
    <property type="match status" value="1"/>
</dbReference>
<proteinExistence type="inferred from homology"/>
<dbReference type="KEGG" id="lsf:I8J32_003430"/>
<feature type="binding site" evidence="12">
    <location>
        <position position="11"/>
    </location>
    <ligand>
        <name>CTP</name>
        <dbReference type="ChEBI" id="CHEBI:37563"/>
    </ligand>
</feature>
<keyword evidence="3 12" id="KW-0819">tRNA processing</keyword>
<feature type="binding site" evidence="12">
    <location>
        <position position="8"/>
    </location>
    <ligand>
        <name>CTP</name>
        <dbReference type="ChEBI" id="CHEBI:37563"/>
    </ligand>
</feature>
<organism evidence="15 16">
    <name type="scientific">Agrilutibacter solisilvae</name>
    <dbReference type="NCBI Taxonomy" id="2763317"/>
    <lineage>
        <taxon>Bacteria</taxon>
        <taxon>Pseudomonadati</taxon>
        <taxon>Pseudomonadota</taxon>
        <taxon>Gammaproteobacteria</taxon>
        <taxon>Lysobacterales</taxon>
        <taxon>Lysobacteraceae</taxon>
        <taxon>Agrilutibacter</taxon>
    </lineage>
</organism>
<feature type="binding site" evidence="12">
    <location>
        <position position="91"/>
    </location>
    <ligand>
        <name>CTP</name>
        <dbReference type="ChEBI" id="CHEBI:37563"/>
    </ligand>
</feature>
<feature type="binding site" evidence="12">
    <location>
        <position position="21"/>
    </location>
    <ligand>
        <name>Mg(2+)</name>
        <dbReference type="ChEBI" id="CHEBI:18420"/>
    </ligand>
</feature>
<dbReference type="GO" id="GO:0000287">
    <property type="term" value="F:magnesium ion binding"/>
    <property type="evidence" value="ECO:0007669"/>
    <property type="project" value="UniProtKB-UniRule"/>
</dbReference>
<comment type="catalytic activity">
    <reaction evidence="12">
        <text>a tRNA precursor + 2 CTP + ATP = a tRNA with a 3' CCA end + 3 diphosphate</text>
        <dbReference type="Rhea" id="RHEA:14433"/>
        <dbReference type="Rhea" id="RHEA-COMP:10465"/>
        <dbReference type="Rhea" id="RHEA-COMP:10468"/>
        <dbReference type="ChEBI" id="CHEBI:30616"/>
        <dbReference type="ChEBI" id="CHEBI:33019"/>
        <dbReference type="ChEBI" id="CHEBI:37563"/>
        <dbReference type="ChEBI" id="CHEBI:74896"/>
        <dbReference type="ChEBI" id="CHEBI:83071"/>
        <dbReference type="EC" id="2.7.7.72"/>
    </reaction>
</comment>
<accession>A0A974Y055</accession>
<evidence type="ECO:0000256" key="9">
    <source>
        <dbReference type="ARBA" id="ARBA00022840"/>
    </source>
</evidence>
<dbReference type="NCBIfam" id="NF008137">
    <property type="entry name" value="PRK10885.1"/>
    <property type="match status" value="1"/>
</dbReference>
<reference evidence="15 16" key="1">
    <citation type="submission" date="2021-03" db="EMBL/GenBank/DDBJ databases">
        <title>Lysobacter sp. nov. isolated from soil of gangwondo yeongwol, south Korea.</title>
        <authorList>
            <person name="Kim K.R."/>
            <person name="Kim K.H."/>
            <person name="Jeon C.O."/>
        </authorList>
    </citation>
    <scope>NUCLEOTIDE SEQUENCE [LARGE SCALE GENOMIC DNA]</scope>
    <source>
        <strain evidence="15 16">R19</strain>
    </source>
</reference>
<feature type="binding site" evidence="12">
    <location>
        <position position="162"/>
    </location>
    <ligand>
        <name>ATP</name>
        <dbReference type="ChEBI" id="CHEBI:30616"/>
    </ligand>
</feature>
<gene>
    <name evidence="12" type="primary">cca</name>
    <name evidence="15" type="ORF">I8J32_003430</name>
</gene>
<dbReference type="InterPro" id="IPR012006">
    <property type="entry name" value="CCA_bact"/>
</dbReference>
<comment type="catalytic activity">
    <reaction evidence="12">
        <text>a tRNA with a 3' CCA end + 2 CTP + ATP = a tRNA with a 3' CCACCA end + 3 diphosphate</text>
        <dbReference type="Rhea" id="RHEA:76235"/>
        <dbReference type="Rhea" id="RHEA-COMP:10468"/>
        <dbReference type="Rhea" id="RHEA-COMP:18655"/>
        <dbReference type="ChEBI" id="CHEBI:30616"/>
        <dbReference type="ChEBI" id="CHEBI:33019"/>
        <dbReference type="ChEBI" id="CHEBI:37563"/>
        <dbReference type="ChEBI" id="CHEBI:83071"/>
        <dbReference type="ChEBI" id="CHEBI:195187"/>
    </reaction>
</comment>
<keyword evidence="2 12" id="KW-0808">Transferase</keyword>
<dbReference type="InterPro" id="IPR050124">
    <property type="entry name" value="tRNA_CCA-adding_enzyme"/>
</dbReference>
<dbReference type="RefSeq" id="WP_200615167.1">
    <property type="nucleotide sequence ID" value="NZ_CP071518.1"/>
</dbReference>
<evidence type="ECO:0000256" key="12">
    <source>
        <dbReference type="HAMAP-Rule" id="MF_01261"/>
    </source>
</evidence>
<feature type="binding site" evidence="12">
    <location>
        <position position="8"/>
    </location>
    <ligand>
        <name>ATP</name>
        <dbReference type="ChEBI" id="CHEBI:30616"/>
    </ligand>
</feature>
<name>A0A974Y055_9GAMM</name>
<feature type="region of interest" description="Disordered" evidence="13">
    <location>
        <begin position="101"/>
        <end position="130"/>
    </location>
</feature>
<keyword evidence="8 12" id="KW-0378">Hydrolase</keyword>
<dbReference type="PIRSF" id="PIRSF000813">
    <property type="entry name" value="CCA_bact"/>
    <property type="match status" value="1"/>
</dbReference>
<feature type="binding site" evidence="12">
    <location>
        <position position="23"/>
    </location>
    <ligand>
        <name>Mg(2+)</name>
        <dbReference type="ChEBI" id="CHEBI:18420"/>
    </ligand>
</feature>
<comment type="function">
    <text evidence="12">Catalyzes the addition and repair of the essential 3'-terminal CCA sequence in tRNAs without using a nucleic acid template. Adds these three nucleotides in the order of C, C, and A to the tRNA nucleotide-73, using CTP and ATP as substrates and producing inorganic pyrophosphate. tRNA 3'-terminal CCA addition is required both for tRNA processing and repair. Also involved in tRNA surveillance by mediating tandem CCA addition to generate a CCACCA at the 3' terminus of unstable tRNAs. While stable tRNAs receive only 3'-terminal CCA, unstable tRNAs are marked with CCACCA and rapidly degraded.</text>
</comment>
<dbReference type="InterPro" id="IPR032828">
    <property type="entry name" value="PolyA_RNA-bd"/>
</dbReference>
<dbReference type="InterPro" id="IPR006674">
    <property type="entry name" value="HD_domain"/>
</dbReference>
<dbReference type="GO" id="GO:0005524">
    <property type="term" value="F:ATP binding"/>
    <property type="evidence" value="ECO:0007669"/>
    <property type="project" value="UniProtKB-UniRule"/>
</dbReference>
<keyword evidence="10 12" id="KW-0460">Magnesium</keyword>
<feature type="domain" description="HD" evidence="14">
    <location>
        <begin position="253"/>
        <end position="355"/>
    </location>
</feature>
<dbReference type="SUPFAM" id="SSF81891">
    <property type="entry name" value="Poly A polymerase C-terminal region-like"/>
    <property type="match status" value="1"/>
</dbReference>
<evidence type="ECO:0000256" key="3">
    <source>
        <dbReference type="ARBA" id="ARBA00022694"/>
    </source>
</evidence>
<comment type="similarity">
    <text evidence="12">Belongs to the tRNA nucleotidyltransferase/poly(A) polymerase family. Bacterial CCA-adding enzyme type 1 subfamily.</text>
</comment>
<dbReference type="GO" id="GO:0004112">
    <property type="term" value="F:cyclic-nucleotide phosphodiesterase activity"/>
    <property type="evidence" value="ECO:0007669"/>
    <property type="project" value="UniProtKB-UniRule"/>
</dbReference>
<comment type="subunit">
    <text evidence="12">Monomer. Can also form homodimers and oligomers.</text>
</comment>
<dbReference type="GO" id="GO:0016791">
    <property type="term" value="F:phosphatase activity"/>
    <property type="evidence" value="ECO:0007669"/>
    <property type="project" value="UniProtKB-UniRule"/>
</dbReference>
<feature type="binding site" evidence="12">
    <location>
        <position position="11"/>
    </location>
    <ligand>
        <name>ATP</name>
        <dbReference type="ChEBI" id="CHEBI:30616"/>
    </ligand>
</feature>
<dbReference type="AlphaFoldDB" id="A0A974Y055"/>
<protein>
    <recommendedName>
        <fullName evidence="12">Multifunctional CCA protein</fullName>
    </recommendedName>
    <domain>
        <recommendedName>
            <fullName evidence="12">CCA-adding enzyme</fullName>
            <ecNumber evidence="12">2.7.7.72</ecNumber>
        </recommendedName>
        <alternativeName>
            <fullName evidence="12">CCA tRNA nucleotidyltransferase</fullName>
        </alternativeName>
        <alternativeName>
            <fullName evidence="12">tRNA CCA-pyrophosphorylase</fullName>
        </alternativeName>
        <alternativeName>
            <fullName evidence="12">tRNA adenylyl-/cytidylyl-transferase</fullName>
        </alternativeName>
        <alternativeName>
            <fullName evidence="12">tRNA nucleotidyltransferase</fullName>
        </alternativeName>
        <alternativeName>
            <fullName evidence="12">tRNA-NT</fullName>
        </alternativeName>
    </domain>
    <domain>
        <recommendedName>
            <fullName evidence="12">2'-nucleotidase</fullName>
            <ecNumber evidence="12">3.1.3.-</ecNumber>
        </recommendedName>
    </domain>
    <domain>
        <recommendedName>
            <fullName evidence="12">2',3'-cyclic phosphodiesterase</fullName>
            <ecNumber evidence="12">3.1.4.-</ecNumber>
        </recommendedName>
    </domain>
    <domain>
        <recommendedName>
            <fullName evidence="12">Phosphatase</fullName>
        </recommendedName>
    </domain>
</protein>
<sequence length="433" mass="47326">MDIYLVGGAVRDRLLGLPHGDRDYVVVGQTPESMEAAGFKAVGKDFPVFLHPATGEEYALARTERKSGRGYKGFTVSADPSVTLEEDLQRRDFTINAIAQARGGGGSAGDPSGEPPGEHPRDPEADFDGPLIDPYHGARDLELRVLRHVSPAFGEDPLRVLRAARFMARFAHLGFTVAPETMALMRQMVASGELAELTAERVWQELRRAITSTTPSAFLRTLHDCGALAVVLPEVEALYGVPQRAEYHPEVDTGVHVELVCDMAAALAPGDELVGFAALTHDLGKALTPEHVLPRHIGHEKAGLEPLDVLCARLKVPVEHRQLARCVVRDHLNIHRIDEMRPQTVYELLERCDAFRRPERVDRIATACEADKRGRAGLADVAYPPGDRLREMHAAAMAIKARDLPGELQGEALGAALRRARIAAIAAVKERRP</sequence>
<evidence type="ECO:0000313" key="16">
    <source>
        <dbReference type="Proteomes" id="UP000639274"/>
    </source>
</evidence>
<comment type="cofactor">
    <cofactor evidence="12">
        <name>Ni(2+)</name>
        <dbReference type="ChEBI" id="CHEBI:49786"/>
    </cofactor>
    <text evidence="12">Nickel for phosphatase activity.</text>
</comment>
<feature type="binding site" evidence="12">
    <location>
        <position position="91"/>
    </location>
    <ligand>
        <name>ATP</name>
        <dbReference type="ChEBI" id="CHEBI:30616"/>
    </ligand>
</feature>
<evidence type="ECO:0000256" key="11">
    <source>
        <dbReference type="ARBA" id="ARBA00022884"/>
    </source>
</evidence>
<dbReference type="GO" id="GO:0000049">
    <property type="term" value="F:tRNA binding"/>
    <property type="evidence" value="ECO:0007669"/>
    <property type="project" value="UniProtKB-UniRule"/>
</dbReference>
<dbReference type="EC" id="2.7.7.72" evidence="12"/>
<feature type="binding site" evidence="12">
    <location>
        <position position="165"/>
    </location>
    <ligand>
        <name>CTP</name>
        <dbReference type="ChEBI" id="CHEBI:37563"/>
    </ligand>
</feature>
<dbReference type="PANTHER" id="PTHR47545:SF1">
    <property type="entry name" value="MULTIFUNCTIONAL CCA PROTEIN"/>
    <property type="match status" value="1"/>
</dbReference>
<dbReference type="EC" id="3.1.4.-" evidence="12"/>
<comment type="miscellaneous">
    <text evidence="12">A single active site specifically recognizes both ATP and CTP and is responsible for their addition.</text>
</comment>
<keyword evidence="1 12" id="KW-0533">Nickel</keyword>
<dbReference type="GO" id="GO:0042245">
    <property type="term" value="P:RNA repair"/>
    <property type="evidence" value="ECO:0007669"/>
    <property type="project" value="UniProtKB-KW"/>
</dbReference>
<evidence type="ECO:0000256" key="5">
    <source>
        <dbReference type="ARBA" id="ARBA00022723"/>
    </source>
</evidence>
<dbReference type="EMBL" id="CP071518">
    <property type="protein sequence ID" value="QSX78986.1"/>
    <property type="molecule type" value="Genomic_DNA"/>
</dbReference>
<dbReference type="HAMAP" id="MF_01261">
    <property type="entry name" value="CCA_bact_type1"/>
    <property type="match status" value="1"/>
</dbReference>
<evidence type="ECO:0000313" key="15">
    <source>
        <dbReference type="EMBL" id="QSX78986.1"/>
    </source>
</evidence>
<dbReference type="GO" id="GO:0004810">
    <property type="term" value="F:CCA tRNA nucleotidyltransferase activity"/>
    <property type="evidence" value="ECO:0007669"/>
    <property type="project" value="UniProtKB-UniRule"/>
</dbReference>
<evidence type="ECO:0000256" key="2">
    <source>
        <dbReference type="ARBA" id="ARBA00022679"/>
    </source>
</evidence>
<feature type="binding site" evidence="12">
    <location>
        <position position="165"/>
    </location>
    <ligand>
        <name>ATP</name>
        <dbReference type="ChEBI" id="CHEBI:30616"/>
    </ligand>
</feature>
<evidence type="ECO:0000256" key="4">
    <source>
        <dbReference type="ARBA" id="ARBA00022695"/>
    </source>
</evidence>
<dbReference type="InterPro" id="IPR002646">
    <property type="entry name" value="PolA_pol_head_dom"/>
</dbReference>
<keyword evidence="6 12" id="KW-0547">Nucleotide-binding</keyword>
<feature type="binding site" evidence="12">
    <location>
        <position position="162"/>
    </location>
    <ligand>
        <name>CTP</name>
        <dbReference type="ChEBI" id="CHEBI:37563"/>
    </ligand>
</feature>
<keyword evidence="7 12" id="KW-0692">RNA repair</keyword>
<evidence type="ECO:0000256" key="10">
    <source>
        <dbReference type="ARBA" id="ARBA00022842"/>
    </source>
</evidence>